<sequence>MEQRRGGGDYVELEVIEDGTTRGSSTHATSGQEESTSQVLRRRRFHWPSPAFLLLAFVLAMASFLFGTALRTSDGGIKRTKVYRGSDGGSIALPETYVRPLVIGHRGSCGMLPEHTLEGYKLAMKQHADCIECDVILTKDGVPICRHDLTLEQTTDVASRPEFDHKRTTRDVEGETTTGWFAVDFTLDELKQLRALQRLDFRDPNYDGLFQVATLQEQIDLVKENSGDGGDVDVLSGHDDEAASWHLKLLNYFMKFWGYSSEDKDKGTDQGHHHHTPKTCLYPELKSTTWHNSLGMWGGKRSEDIILDVLEKNGYKTKDDNIYLQSFETLDLEYVHKKSSLKLIQLIGAPDVVQWDTKRPYEELMSEKGISEIAKYAFAVSPSKNDICEKNTTTGYIDASSVAKGRSWVEMIHSKGLQVHPWVLRDEDRYLAWNYGQDAYNEYTMFIRDVGVDGFFTDFPATASNYIRLFELDLAYQSSHKEKLP</sequence>
<keyword evidence="8" id="KW-1133">Transmembrane helix</keyword>
<proteinExistence type="inferred from homology"/>
<keyword evidence="4" id="KW-0319">Glycerol metabolism</keyword>
<feature type="transmembrane region" description="Helical" evidence="8">
    <location>
        <begin position="51"/>
        <end position="70"/>
    </location>
</feature>
<dbReference type="OrthoDB" id="1058301at2759"/>
<keyword evidence="11" id="KW-1185">Reference proteome</keyword>
<dbReference type="EMBL" id="CP031053">
    <property type="protein sequence ID" value="QDZ26117.1"/>
    <property type="molecule type" value="Genomic_DNA"/>
</dbReference>
<evidence type="ECO:0000256" key="5">
    <source>
        <dbReference type="ARBA" id="ARBA00022801"/>
    </source>
</evidence>
<evidence type="ECO:0000256" key="2">
    <source>
        <dbReference type="ARBA" id="ARBA00012247"/>
    </source>
</evidence>
<feature type="region of interest" description="Disordered" evidence="7">
    <location>
        <begin position="14"/>
        <end position="37"/>
    </location>
</feature>
<dbReference type="AlphaFoldDB" id="A0A5B8MZL6"/>
<dbReference type="PANTHER" id="PTHR43620:SF7">
    <property type="entry name" value="GLYCEROPHOSPHODIESTER PHOSPHODIESTERASE GDPD5-RELATED"/>
    <property type="match status" value="1"/>
</dbReference>
<dbReference type="InterPro" id="IPR017946">
    <property type="entry name" value="PLC-like_Pdiesterase_TIM-brl"/>
</dbReference>
<dbReference type="PROSITE" id="PS51704">
    <property type="entry name" value="GP_PDE"/>
    <property type="match status" value="1"/>
</dbReference>
<dbReference type="SUPFAM" id="SSF51695">
    <property type="entry name" value="PLC-like phosphodiesterases"/>
    <property type="match status" value="1"/>
</dbReference>
<evidence type="ECO:0000313" key="11">
    <source>
        <dbReference type="Proteomes" id="UP000316726"/>
    </source>
</evidence>
<accession>A0A5B8MZL6</accession>
<dbReference type="EC" id="3.1.4.46" evidence="2"/>
<dbReference type="PANTHER" id="PTHR43620">
    <property type="entry name" value="GLYCEROPHOSPHORYL DIESTER PHOSPHODIESTERASE"/>
    <property type="match status" value="1"/>
</dbReference>
<evidence type="ECO:0000259" key="9">
    <source>
        <dbReference type="PROSITE" id="PS51704"/>
    </source>
</evidence>
<evidence type="ECO:0000256" key="6">
    <source>
        <dbReference type="ARBA" id="ARBA00047512"/>
    </source>
</evidence>
<dbReference type="GO" id="GO:0006071">
    <property type="term" value="P:glycerol metabolic process"/>
    <property type="evidence" value="ECO:0007669"/>
    <property type="project" value="UniProtKB-KW"/>
</dbReference>
<evidence type="ECO:0000256" key="3">
    <source>
        <dbReference type="ARBA" id="ARBA00022729"/>
    </source>
</evidence>
<organism evidence="10 11">
    <name type="scientific">Chloropicon primus</name>
    <dbReference type="NCBI Taxonomy" id="1764295"/>
    <lineage>
        <taxon>Eukaryota</taxon>
        <taxon>Viridiplantae</taxon>
        <taxon>Chlorophyta</taxon>
        <taxon>Chloropicophyceae</taxon>
        <taxon>Chloropicales</taxon>
        <taxon>Chloropicaceae</taxon>
        <taxon>Chloropicon</taxon>
    </lineage>
</organism>
<keyword evidence="5" id="KW-0378">Hydrolase</keyword>
<protein>
    <recommendedName>
        <fullName evidence="2">glycerophosphodiester phosphodiesterase</fullName>
        <ecNumber evidence="2">3.1.4.46</ecNumber>
    </recommendedName>
</protein>
<feature type="compositionally biased region" description="Polar residues" evidence="7">
    <location>
        <begin position="21"/>
        <end position="37"/>
    </location>
</feature>
<evidence type="ECO:0000313" key="10">
    <source>
        <dbReference type="EMBL" id="QDZ26117.1"/>
    </source>
</evidence>
<dbReference type="GO" id="GO:0008889">
    <property type="term" value="F:glycerophosphodiester phosphodiesterase activity"/>
    <property type="evidence" value="ECO:0007669"/>
    <property type="project" value="UniProtKB-EC"/>
</dbReference>
<dbReference type="Pfam" id="PF03009">
    <property type="entry name" value="GDPD"/>
    <property type="match status" value="2"/>
</dbReference>
<gene>
    <name evidence="10" type="ORF">A3770_20p86350</name>
</gene>
<dbReference type="GO" id="GO:0006629">
    <property type="term" value="P:lipid metabolic process"/>
    <property type="evidence" value="ECO:0007669"/>
    <property type="project" value="InterPro"/>
</dbReference>
<comment type="similarity">
    <text evidence="1">Belongs to the glycerophosphoryl diester phosphodiesterase family.</text>
</comment>
<feature type="domain" description="GP-PDE" evidence="9">
    <location>
        <begin position="100"/>
        <end position="467"/>
    </location>
</feature>
<dbReference type="InterPro" id="IPR030395">
    <property type="entry name" value="GP_PDE_dom"/>
</dbReference>
<dbReference type="STRING" id="1764295.A0A5B8MZL6"/>
<comment type="catalytic activity">
    <reaction evidence="6">
        <text>a sn-glycero-3-phosphodiester + H2O = an alcohol + sn-glycerol 3-phosphate + H(+)</text>
        <dbReference type="Rhea" id="RHEA:12969"/>
        <dbReference type="ChEBI" id="CHEBI:15377"/>
        <dbReference type="ChEBI" id="CHEBI:15378"/>
        <dbReference type="ChEBI" id="CHEBI:30879"/>
        <dbReference type="ChEBI" id="CHEBI:57597"/>
        <dbReference type="ChEBI" id="CHEBI:83408"/>
        <dbReference type="EC" id="3.1.4.46"/>
    </reaction>
</comment>
<keyword evidence="8" id="KW-0472">Membrane</keyword>
<dbReference type="Proteomes" id="UP000316726">
    <property type="component" value="Chromosome 20"/>
</dbReference>
<evidence type="ECO:0000256" key="1">
    <source>
        <dbReference type="ARBA" id="ARBA00007277"/>
    </source>
</evidence>
<dbReference type="Gene3D" id="3.20.20.190">
    <property type="entry name" value="Phosphatidylinositol (PI) phosphodiesterase"/>
    <property type="match status" value="1"/>
</dbReference>
<reference evidence="10 11" key="1">
    <citation type="submission" date="2018-07" db="EMBL/GenBank/DDBJ databases">
        <title>The complete nuclear genome of the prasinophyte Chloropicon primus (CCMP1205).</title>
        <authorList>
            <person name="Pombert J.-F."/>
            <person name="Otis C."/>
            <person name="Turmel M."/>
            <person name="Lemieux C."/>
        </authorList>
    </citation>
    <scope>NUCLEOTIDE SEQUENCE [LARGE SCALE GENOMIC DNA]</scope>
    <source>
        <strain evidence="10 11">CCMP1205</strain>
    </source>
</reference>
<evidence type="ECO:0000256" key="4">
    <source>
        <dbReference type="ARBA" id="ARBA00022798"/>
    </source>
</evidence>
<keyword evidence="3" id="KW-0732">Signal</keyword>
<keyword evidence="8" id="KW-0812">Transmembrane</keyword>
<name>A0A5B8MZL6_9CHLO</name>
<evidence type="ECO:0000256" key="8">
    <source>
        <dbReference type="SAM" id="Phobius"/>
    </source>
</evidence>
<evidence type="ECO:0000256" key="7">
    <source>
        <dbReference type="SAM" id="MobiDB-lite"/>
    </source>
</evidence>